<sequence length="548" mass="62865">MAAVALTGKCFELTSGSETRNGRNSSVNSSKDTNNISSSRNSANSSSSTDSITEGEEQDDSSSSQHGDQANVKVHQNVEDELSNFRQLWRRDISANQNHIVIETPTLTVDKENNEEVEVEVEHRARKWFLQGVEHEKNGRLIEAIRFYRRAVQLVPDIEFKLCDALGNKGCSREPEKYDGMGSDTDAEEADEHVDSPIDLMVKLQRIMTRSKSICRPAREQRATHISSLPVEIILYILRWVVSHDLDLRSLEMCSMVCRGFYLVSRDAEIWRLACIKVWGVNCGNLKMYDSWRTMYLKRPRLNYNGCYISKTTYVRHGETSFQDQFYRPWHVVEYYRYFRFFPEGIVYMLTTPDQPAPVTCILKGRENRHPSLLTGHYRLQDDKIFIVLQREDLINNRFKKRKNTPADLIEQTFHITVLCDKPKRYHRNKDELRSDEQQVSLSLVLSVFHMVAASPSSPSMFMLRALAETSDQTYNGAEKLCLTNGQDQQEIAYGREREQADPDIYGRIATVSLAGEVARPVMCPSTRLFIIMAVVSQIEGGTESLRL</sequence>
<evidence type="ECO:0000256" key="8">
    <source>
        <dbReference type="SAM" id="MobiDB-lite"/>
    </source>
</evidence>
<comment type="subcellular location">
    <subcellularLocation>
        <location evidence="1">Cytoplasm</location>
    </subcellularLocation>
</comment>
<gene>
    <name evidence="10" type="ORF">RUM43_003686</name>
</gene>
<evidence type="ECO:0000313" key="11">
    <source>
        <dbReference type="Proteomes" id="UP001372834"/>
    </source>
</evidence>
<dbReference type="SUPFAM" id="SSF81383">
    <property type="entry name" value="F-box domain"/>
    <property type="match status" value="1"/>
</dbReference>
<organism evidence="10 11">
    <name type="scientific">Polyplax serrata</name>
    <name type="common">Common mouse louse</name>
    <dbReference type="NCBI Taxonomy" id="468196"/>
    <lineage>
        <taxon>Eukaryota</taxon>
        <taxon>Metazoa</taxon>
        <taxon>Ecdysozoa</taxon>
        <taxon>Arthropoda</taxon>
        <taxon>Hexapoda</taxon>
        <taxon>Insecta</taxon>
        <taxon>Pterygota</taxon>
        <taxon>Neoptera</taxon>
        <taxon>Paraneoptera</taxon>
        <taxon>Psocodea</taxon>
        <taxon>Troctomorpha</taxon>
        <taxon>Phthiraptera</taxon>
        <taxon>Anoplura</taxon>
        <taxon>Polyplacidae</taxon>
        <taxon>Polyplax</taxon>
    </lineage>
</organism>
<proteinExistence type="predicted"/>
<dbReference type="SMART" id="SM00028">
    <property type="entry name" value="TPR"/>
    <property type="match status" value="1"/>
</dbReference>
<dbReference type="InterPro" id="IPR019734">
    <property type="entry name" value="TPR_rpt"/>
</dbReference>
<dbReference type="GO" id="GO:0019005">
    <property type="term" value="C:SCF ubiquitin ligase complex"/>
    <property type="evidence" value="ECO:0007669"/>
    <property type="project" value="TreeGrafter"/>
</dbReference>
<feature type="repeat" description="TPR" evidence="7">
    <location>
        <begin position="125"/>
        <end position="158"/>
    </location>
</feature>
<dbReference type="AlphaFoldDB" id="A0AAN8NX67"/>
<evidence type="ECO:0000256" key="3">
    <source>
        <dbReference type="ARBA" id="ARBA00019775"/>
    </source>
</evidence>
<dbReference type="GO" id="GO:0005737">
    <property type="term" value="C:cytoplasm"/>
    <property type="evidence" value="ECO:0007669"/>
    <property type="project" value="UniProtKB-SubCell"/>
</dbReference>
<evidence type="ECO:0000256" key="7">
    <source>
        <dbReference type="PROSITE-ProRule" id="PRU00339"/>
    </source>
</evidence>
<dbReference type="InterPro" id="IPR045464">
    <property type="entry name" value="Hrt3/FBXO9_C"/>
</dbReference>
<comment type="pathway">
    <text evidence="2">Protein modification; protein ubiquitination.</text>
</comment>
<evidence type="ECO:0000256" key="1">
    <source>
        <dbReference type="ARBA" id="ARBA00004496"/>
    </source>
</evidence>
<evidence type="ECO:0000256" key="4">
    <source>
        <dbReference type="ARBA" id="ARBA00022490"/>
    </source>
</evidence>
<feature type="domain" description="F-box" evidence="9">
    <location>
        <begin position="223"/>
        <end position="274"/>
    </location>
</feature>
<dbReference type="Pfam" id="PF12937">
    <property type="entry name" value="F-box-like"/>
    <property type="match status" value="1"/>
</dbReference>
<evidence type="ECO:0000259" key="9">
    <source>
        <dbReference type="PROSITE" id="PS50181"/>
    </source>
</evidence>
<evidence type="ECO:0000256" key="5">
    <source>
        <dbReference type="ARBA" id="ARBA00022786"/>
    </source>
</evidence>
<evidence type="ECO:0000256" key="6">
    <source>
        <dbReference type="ARBA" id="ARBA00022803"/>
    </source>
</evidence>
<reference evidence="10 11" key="1">
    <citation type="submission" date="2023-10" db="EMBL/GenBank/DDBJ databases">
        <title>Genomes of two closely related lineages of the louse Polyplax serrata with different host specificities.</title>
        <authorList>
            <person name="Martinu J."/>
            <person name="Tarabai H."/>
            <person name="Stefka J."/>
            <person name="Hypsa V."/>
        </authorList>
    </citation>
    <scope>NUCLEOTIDE SEQUENCE [LARGE SCALE GENOMIC DNA]</scope>
    <source>
        <strain evidence="10">HR10_N</strain>
    </source>
</reference>
<keyword evidence="5" id="KW-0833">Ubl conjugation pathway</keyword>
<dbReference type="Pfam" id="PF19270">
    <property type="entry name" value="FBO_C"/>
    <property type="match status" value="1"/>
</dbReference>
<dbReference type="PROSITE" id="PS50181">
    <property type="entry name" value="FBOX"/>
    <property type="match status" value="1"/>
</dbReference>
<dbReference type="InterPro" id="IPR036047">
    <property type="entry name" value="F-box-like_dom_sf"/>
</dbReference>
<dbReference type="FunFam" id="1.20.1280.50:FF:000012">
    <property type="entry name" value="F-box only protein 9"/>
    <property type="match status" value="1"/>
</dbReference>
<dbReference type="GO" id="GO:0031146">
    <property type="term" value="P:SCF-dependent proteasomal ubiquitin-dependent protein catabolic process"/>
    <property type="evidence" value="ECO:0007669"/>
    <property type="project" value="TreeGrafter"/>
</dbReference>
<dbReference type="CDD" id="cd22089">
    <property type="entry name" value="F-box_FBXO9"/>
    <property type="match status" value="1"/>
</dbReference>
<dbReference type="Gene3D" id="1.20.1280.50">
    <property type="match status" value="1"/>
</dbReference>
<feature type="compositionally biased region" description="Low complexity" evidence="8">
    <location>
        <begin position="34"/>
        <end position="51"/>
    </location>
</feature>
<accession>A0AAN8NX67</accession>
<dbReference type="Proteomes" id="UP001372834">
    <property type="component" value="Unassembled WGS sequence"/>
</dbReference>
<dbReference type="PANTHER" id="PTHR12874">
    <property type="entry name" value="F-BOX ONLY PROTEIN 48-RELATED"/>
    <property type="match status" value="1"/>
</dbReference>
<dbReference type="InterPro" id="IPR001810">
    <property type="entry name" value="F-box_dom"/>
</dbReference>
<comment type="caution">
    <text evidence="10">The sequence shown here is derived from an EMBL/GenBank/DDBJ whole genome shotgun (WGS) entry which is preliminary data.</text>
</comment>
<protein>
    <recommendedName>
        <fullName evidence="3">F-box only protein 9</fullName>
    </recommendedName>
</protein>
<name>A0AAN8NX67_POLSC</name>
<dbReference type="PROSITE" id="PS50005">
    <property type="entry name" value="TPR"/>
    <property type="match status" value="1"/>
</dbReference>
<dbReference type="EMBL" id="JAWJWE010000036">
    <property type="protein sequence ID" value="KAK6629865.1"/>
    <property type="molecule type" value="Genomic_DNA"/>
</dbReference>
<keyword evidence="4" id="KW-0963">Cytoplasm</keyword>
<dbReference type="PANTHER" id="PTHR12874:SF29">
    <property type="entry name" value="F-BOX ONLY PROTEIN 9"/>
    <property type="match status" value="1"/>
</dbReference>
<evidence type="ECO:0000256" key="2">
    <source>
        <dbReference type="ARBA" id="ARBA00004906"/>
    </source>
</evidence>
<keyword evidence="6 7" id="KW-0802">TPR repeat</keyword>
<feature type="region of interest" description="Disordered" evidence="8">
    <location>
        <begin position="1"/>
        <end position="71"/>
    </location>
</feature>
<feature type="compositionally biased region" description="Polar residues" evidence="8">
    <location>
        <begin position="14"/>
        <end position="33"/>
    </location>
</feature>
<evidence type="ECO:0000313" key="10">
    <source>
        <dbReference type="EMBL" id="KAK6629865.1"/>
    </source>
</evidence>